<sequence>MNGLFTSRRPTTVCTTHRCCKKYARHGETFHVRRARETLRCSGLDRQTDRQTDRTASLPLMQLQQQQPVFSAIARYRPVCQVAGRAQPRQEAVSCRCVTRSASTSMREAWISDAIQVHRMRYPRPHFTASQALAALRSLTLRAHTTSEPAASLYGYNRPQIRRWSLAYARRPTVGAHTHISLPPALSRLSGTGRTMVVEAGVS</sequence>
<dbReference type="RefSeq" id="XP_060418460.1">
    <property type="nucleotide sequence ID" value="XM_060552663.1"/>
</dbReference>
<comment type="caution">
    <text evidence="1">The sequence shown here is derived from an EMBL/GenBank/DDBJ whole genome shotgun (WGS) entry which is preliminary data.</text>
</comment>
<dbReference type="EMBL" id="JAHLJV010000007">
    <property type="protein sequence ID" value="KAK1597688.1"/>
    <property type="molecule type" value="Genomic_DNA"/>
</dbReference>
<accession>A0AAD8QA69</accession>
<keyword evidence="2" id="KW-1185">Reference proteome</keyword>
<dbReference type="GeneID" id="85436903"/>
<protein>
    <submittedName>
        <fullName evidence="1">Uncharacterized protein</fullName>
    </submittedName>
</protein>
<name>A0AAD8QA69_9PEZI</name>
<gene>
    <name evidence="1" type="ORF">LY79DRAFT_353370</name>
</gene>
<evidence type="ECO:0000313" key="2">
    <source>
        <dbReference type="Proteomes" id="UP001230504"/>
    </source>
</evidence>
<dbReference type="AlphaFoldDB" id="A0AAD8QA69"/>
<evidence type="ECO:0000313" key="1">
    <source>
        <dbReference type="EMBL" id="KAK1597688.1"/>
    </source>
</evidence>
<dbReference type="Proteomes" id="UP001230504">
    <property type="component" value="Unassembled WGS sequence"/>
</dbReference>
<proteinExistence type="predicted"/>
<organism evidence="1 2">
    <name type="scientific">Colletotrichum navitas</name>
    <dbReference type="NCBI Taxonomy" id="681940"/>
    <lineage>
        <taxon>Eukaryota</taxon>
        <taxon>Fungi</taxon>
        <taxon>Dikarya</taxon>
        <taxon>Ascomycota</taxon>
        <taxon>Pezizomycotina</taxon>
        <taxon>Sordariomycetes</taxon>
        <taxon>Hypocreomycetidae</taxon>
        <taxon>Glomerellales</taxon>
        <taxon>Glomerellaceae</taxon>
        <taxon>Colletotrichum</taxon>
        <taxon>Colletotrichum graminicola species complex</taxon>
    </lineage>
</organism>
<reference evidence="1" key="1">
    <citation type="submission" date="2021-06" db="EMBL/GenBank/DDBJ databases">
        <title>Comparative genomics, transcriptomics and evolutionary studies reveal genomic signatures of adaptation to plant cell wall in hemibiotrophic fungi.</title>
        <authorList>
            <consortium name="DOE Joint Genome Institute"/>
            <person name="Baroncelli R."/>
            <person name="Diaz J.F."/>
            <person name="Benocci T."/>
            <person name="Peng M."/>
            <person name="Battaglia E."/>
            <person name="Haridas S."/>
            <person name="Andreopoulos W."/>
            <person name="Labutti K."/>
            <person name="Pangilinan J."/>
            <person name="Floch G.L."/>
            <person name="Makela M.R."/>
            <person name="Henrissat B."/>
            <person name="Grigoriev I.V."/>
            <person name="Crouch J.A."/>
            <person name="De Vries R.P."/>
            <person name="Sukno S.A."/>
            <person name="Thon M.R."/>
        </authorList>
    </citation>
    <scope>NUCLEOTIDE SEQUENCE</scope>
    <source>
        <strain evidence="1">CBS 125086</strain>
    </source>
</reference>